<sequence>MTTALTEQDYILLSAYIDGELAPTECRKLEDRIANCPVLTRQFNVMAGQSVMLRNQSERLLNDAIYPELSQNIADILDQKPISGHVHSTDRKDQSAVIRKVANSNSAIWTGIGAAAAVLIAFVGGNLFNQNMTTDNIGAFTTLNAQSASYSPVNNPVLDMAISQTLEKTLSGSIRNVALDPDHRANEEIQIEPLRTFRQAGRFCREYHVTFPINPINGDGLDEFYGRACRTDEGVWETVYRLIPGVELRDADTPDSPKQKL</sequence>
<dbReference type="Proteomes" id="UP000264179">
    <property type="component" value="Unassembled WGS sequence"/>
</dbReference>
<protein>
    <recommendedName>
        <fullName evidence="6">Zinc-finger domain-containing protein</fullName>
    </recommendedName>
</protein>
<comment type="caution">
    <text evidence="2">The sequence shown here is derived from an EMBL/GenBank/DDBJ whole genome shotgun (WGS) entry which is preliminary data.</text>
</comment>
<evidence type="ECO:0000313" key="4">
    <source>
        <dbReference type="Proteomes" id="UP000264179"/>
    </source>
</evidence>
<organism evidence="2 5">
    <name type="scientific">Thalassospira lucentensis</name>
    <dbReference type="NCBI Taxonomy" id="168935"/>
    <lineage>
        <taxon>Bacteria</taxon>
        <taxon>Pseudomonadati</taxon>
        <taxon>Pseudomonadota</taxon>
        <taxon>Alphaproteobacteria</taxon>
        <taxon>Rhodospirillales</taxon>
        <taxon>Thalassospiraceae</taxon>
        <taxon>Thalassospira</taxon>
    </lineage>
</organism>
<dbReference type="Proteomes" id="UP000264753">
    <property type="component" value="Unassembled WGS sequence"/>
</dbReference>
<accession>A0A358HNQ7</accession>
<evidence type="ECO:0000313" key="2">
    <source>
        <dbReference type="EMBL" id="HBU96404.1"/>
    </source>
</evidence>
<dbReference type="EMBL" id="DPOP01000092">
    <property type="protein sequence ID" value="HCW67747.1"/>
    <property type="molecule type" value="Genomic_DNA"/>
</dbReference>
<dbReference type="EMBL" id="DOOG01000007">
    <property type="protein sequence ID" value="HBU96404.1"/>
    <property type="molecule type" value="Genomic_DNA"/>
</dbReference>
<gene>
    <name evidence="2" type="ORF">DEF21_00685</name>
    <name evidence="3" type="ORF">DHR80_11195</name>
</gene>
<evidence type="ECO:0000256" key="1">
    <source>
        <dbReference type="SAM" id="Phobius"/>
    </source>
</evidence>
<proteinExistence type="predicted"/>
<evidence type="ECO:0008006" key="6">
    <source>
        <dbReference type="Google" id="ProtNLM"/>
    </source>
</evidence>
<dbReference type="AlphaFoldDB" id="A0A358HNQ7"/>
<keyword evidence="1" id="KW-0812">Transmembrane</keyword>
<name>A0A358HNQ7_9PROT</name>
<evidence type="ECO:0000313" key="3">
    <source>
        <dbReference type="EMBL" id="HCW67747.1"/>
    </source>
</evidence>
<reference evidence="4 5" key="1">
    <citation type="journal article" date="2018" name="Nat. Biotechnol.">
        <title>A standardized bacterial taxonomy based on genome phylogeny substantially revises the tree of life.</title>
        <authorList>
            <person name="Parks D.H."/>
            <person name="Chuvochina M."/>
            <person name="Waite D.W."/>
            <person name="Rinke C."/>
            <person name="Skarshewski A."/>
            <person name="Chaumeil P.A."/>
            <person name="Hugenholtz P."/>
        </authorList>
    </citation>
    <scope>NUCLEOTIDE SEQUENCE [LARGE SCALE GENOMIC DNA]</scope>
    <source>
        <strain evidence="2">UBA8707</strain>
        <strain evidence="3">UBA9881</strain>
    </source>
</reference>
<keyword evidence="1" id="KW-0472">Membrane</keyword>
<evidence type="ECO:0000313" key="5">
    <source>
        <dbReference type="Proteomes" id="UP000264753"/>
    </source>
</evidence>
<keyword evidence="1" id="KW-1133">Transmembrane helix</keyword>
<dbReference type="RefSeq" id="WP_276650708.1">
    <property type="nucleotide sequence ID" value="NZ_DOOG01000007.1"/>
</dbReference>
<feature type="transmembrane region" description="Helical" evidence="1">
    <location>
        <begin position="107"/>
        <end position="128"/>
    </location>
</feature>